<dbReference type="AlphaFoldDB" id="A0A1I8M154"/>
<dbReference type="InterPro" id="IPR017336">
    <property type="entry name" value="Snurportin-1"/>
</dbReference>
<dbReference type="RefSeq" id="XP_005187673.2">
    <property type="nucleotide sequence ID" value="XM_005187616.4"/>
</dbReference>
<evidence type="ECO:0000256" key="3">
    <source>
        <dbReference type="ARBA" id="ARBA00004496"/>
    </source>
</evidence>
<evidence type="ECO:0000256" key="1">
    <source>
        <dbReference type="ARBA" id="ARBA00003975"/>
    </source>
</evidence>
<comment type="subcellular location">
    <subcellularLocation>
        <location evidence="3">Cytoplasm</location>
    </subcellularLocation>
    <subcellularLocation>
        <location evidence="2">Nucleus</location>
    </subcellularLocation>
</comment>
<name>A0A1I8M154_MUSDO</name>
<dbReference type="PANTHER" id="PTHR13403">
    <property type="entry name" value="SNURPORTIN1 RNUT1 PROTEIN RNA, U TRANSPORTER 1"/>
    <property type="match status" value="1"/>
</dbReference>
<dbReference type="GO" id="GO:0061015">
    <property type="term" value="P:snRNA import into nucleus"/>
    <property type="evidence" value="ECO:0007669"/>
    <property type="project" value="InterPro"/>
</dbReference>
<dbReference type="STRING" id="7370.A0A1I8M154"/>
<dbReference type="CDD" id="cd09232">
    <property type="entry name" value="Snurportin-1_C"/>
    <property type="match status" value="1"/>
</dbReference>
<comment type="similarity">
    <text evidence="4">Belongs to the snurportin family.</text>
</comment>
<accession>A0A1I8M154</accession>
<dbReference type="Pfam" id="PF21974">
    <property type="entry name" value="SPN1_m3Gcap_bd"/>
    <property type="match status" value="1"/>
</dbReference>
<keyword evidence="9" id="KW-0539">Nucleus</keyword>
<keyword evidence="7" id="KW-0963">Cytoplasm</keyword>
<keyword evidence="10" id="KW-0175">Coiled coil</keyword>
<comment type="function">
    <text evidence="1">Functions as an U snRNP-specific nuclear import adapter. Involved in the trimethylguanosine (m3G)-cap-dependent nuclear import of U snRNPs. Binds specifically to the terminal m3G-cap U snRNAs.</text>
</comment>
<evidence type="ECO:0000256" key="10">
    <source>
        <dbReference type="SAM" id="Coils"/>
    </source>
</evidence>
<keyword evidence="8" id="KW-0694">RNA-binding</keyword>
<feature type="domain" description="Snurportin-1 m3G cap-binding" evidence="11">
    <location>
        <begin position="71"/>
        <end position="254"/>
    </location>
</feature>
<evidence type="ECO:0000256" key="5">
    <source>
        <dbReference type="ARBA" id="ARBA00016034"/>
    </source>
</evidence>
<dbReference type="InterPro" id="IPR047857">
    <property type="entry name" value="Snurportin1_C"/>
</dbReference>
<gene>
    <name evidence="12" type="primary">101898965</name>
</gene>
<organism evidence="12">
    <name type="scientific">Musca domestica</name>
    <name type="common">House fly</name>
    <dbReference type="NCBI Taxonomy" id="7370"/>
    <lineage>
        <taxon>Eukaryota</taxon>
        <taxon>Metazoa</taxon>
        <taxon>Ecdysozoa</taxon>
        <taxon>Arthropoda</taxon>
        <taxon>Hexapoda</taxon>
        <taxon>Insecta</taxon>
        <taxon>Pterygota</taxon>
        <taxon>Neoptera</taxon>
        <taxon>Endopterygota</taxon>
        <taxon>Diptera</taxon>
        <taxon>Brachycera</taxon>
        <taxon>Muscomorpha</taxon>
        <taxon>Muscoidea</taxon>
        <taxon>Muscidae</taxon>
        <taxon>Musca</taxon>
    </lineage>
</organism>
<dbReference type="EnsemblMetazoa" id="MDOA000206-RA">
    <property type="protein sequence ID" value="MDOA000206-PA"/>
    <property type="gene ID" value="MDOA000206"/>
</dbReference>
<evidence type="ECO:0000256" key="2">
    <source>
        <dbReference type="ARBA" id="ARBA00004123"/>
    </source>
</evidence>
<protein>
    <recommendedName>
        <fullName evidence="5">Snurportin-1</fullName>
    </recommendedName>
</protein>
<dbReference type="Gene3D" id="3.30.470.30">
    <property type="entry name" value="DNA ligase/mRNA capping enzyme"/>
    <property type="match status" value="1"/>
</dbReference>
<reference evidence="12" key="1">
    <citation type="submission" date="2020-05" db="UniProtKB">
        <authorList>
            <consortium name="EnsemblMetazoa"/>
        </authorList>
    </citation>
    <scope>IDENTIFICATION</scope>
    <source>
        <strain evidence="12">Aabys</strain>
    </source>
</reference>
<dbReference type="GO" id="GO:0005737">
    <property type="term" value="C:cytoplasm"/>
    <property type="evidence" value="ECO:0007669"/>
    <property type="project" value="UniProtKB-SubCell"/>
</dbReference>
<dbReference type="OrthoDB" id="10003593at2759"/>
<dbReference type="GO" id="GO:0005634">
    <property type="term" value="C:nucleus"/>
    <property type="evidence" value="ECO:0007669"/>
    <property type="project" value="UniProtKB-SubCell"/>
</dbReference>
<evidence type="ECO:0000313" key="12">
    <source>
        <dbReference type="EnsemblMetazoa" id="MDOA000206-PA"/>
    </source>
</evidence>
<dbReference type="VEuPathDB" id="VectorBase:MDOA000206"/>
<evidence type="ECO:0000259" key="11">
    <source>
        <dbReference type="Pfam" id="PF21974"/>
    </source>
</evidence>
<dbReference type="PANTHER" id="PTHR13403:SF6">
    <property type="entry name" value="SNURPORTIN-1"/>
    <property type="match status" value="1"/>
</dbReference>
<evidence type="ECO:0000256" key="9">
    <source>
        <dbReference type="ARBA" id="ARBA00023242"/>
    </source>
</evidence>
<evidence type="ECO:0000256" key="7">
    <source>
        <dbReference type="ARBA" id="ARBA00022490"/>
    </source>
</evidence>
<dbReference type="VEuPathDB" id="VectorBase:MDOMA2_006414"/>
<evidence type="ECO:0000256" key="8">
    <source>
        <dbReference type="ARBA" id="ARBA00022884"/>
    </source>
</evidence>
<dbReference type="KEGG" id="mde:101898965"/>
<sequence>MHQDLYKRSVDNCERQEIRRQRLLQEQKIKRLEQQDELRELREVHKPCGNRRRFKQQTFQEIYGSDLAPQLSEWMREKPECLDDWLLVPCPKGQRCLVVSSRGKTRMFSKAGRFRMSFKSYLPGGGASVKHGSGFSILDCIYNTDNDTFYVLDVLWYGKQCFLDCEAQFRFFWLKSKFDELDDEAEERDYVGDNIKKISLINSCDIANNVLTAQMLQMYPLWPENRPELDGFLFYHKDASYTCGPTPLVCWLFPFMVQDVLEMSVNSSYEPPPNYSSPWLYMDEFDKDLARKRHKRQTKQMNCSVDTDTMNSFSTEMGEGVEGEELRTKEDTATEQFFVGEKDCDSLERIMSAERLLEMEGISEM</sequence>
<dbReference type="eggNOG" id="KOG3132">
    <property type="taxonomic scope" value="Eukaryota"/>
</dbReference>
<proteinExistence type="inferred from homology"/>
<evidence type="ECO:0000256" key="6">
    <source>
        <dbReference type="ARBA" id="ARBA00022448"/>
    </source>
</evidence>
<keyword evidence="6" id="KW-0813">Transport</keyword>
<dbReference type="SUPFAM" id="SSF56091">
    <property type="entry name" value="DNA ligase/mRNA capping enzyme, catalytic domain"/>
    <property type="match status" value="1"/>
</dbReference>
<feature type="coiled-coil region" evidence="10">
    <location>
        <begin position="15"/>
        <end position="44"/>
    </location>
</feature>
<evidence type="ECO:0000256" key="4">
    <source>
        <dbReference type="ARBA" id="ARBA00007540"/>
    </source>
</evidence>
<dbReference type="GO" id="GO:0003723">
    <property type="term" value="F:RNA binding"/>
    <property type="evidence" value="ECO:0007669"/>
    <property type="project" value="UniProtKB-KW"/>
</dbReference>